<evidence type="ECO:0000313" key="3">
    <source>
        <dbReference type="Proteomes" id="UP000094622"/>
    </source>
</evidence>
<keyword evidence="3" id="KW-1185">Reference proteome</keyword>
<gene>
    <name evidence="2" type="ORF">A6302_02850</name>
</gene>
<sequence length="261" mass="28397">MYPLWANAEATQPNATSVVLAHLAEAYGHDVPAPDLMAYIAAVLAHPAFTARFQDDLKQPGLRVPVTADAGLFAEAVAIGREVIWLHTYGERFDDAGAGRPHQPPRLEKSLAPVIPVGGAIPGAPEPLPETMDYDPATRRLTVGKGHIDNVMPEVLAYEVSGKAVVRQWFSYRRRDRTRPQIGDRRPPSPLDAIQPDHWPGEYTTDLMNLLHVLGRLVLLEPRQAALMEQILGQPLLSVANLGLASENAEVTNKDAPDGPA</sequence>
<evidence type="ECO:0000313" key="2">
    <source>
        <dbReference type="EMBL" id="ODN69810.1"/>
    </source>
</evidence>
<evidence type="ECO:0000259" key="1">
    <source>
        <dbReference type="Pfam" id="PF18135"/>
    </source>
</evidence>
<dbReference type="PATRIC" id="fig|1439726.3.peg.3005"/>
<feature type="domain" description="Type ISP restriction-modification enzyme LLaBIII C-terminal specificity" evidence="1">
    <location>
        <begin position="3"/>
        <end position="210"/>
    </location>
</feature>
<dbReference type="InterPro" id="IPR041635">
    <property type="entry name" value="Type_ISP_LLaBIII_C"/>
</dbReference>
<comment type="caution">
    <text evidence="2">The sequence shown here is derived from an EMBL/GenBank/DDBJ whole genome shotgun (WGS) entry which is preliminary data.</text>
</comment>
<organism evidence="2 3">
    <name type="scientific">Methylobrevis pamukkalensis</name>
    <dbReference type="NCBI Taxonomy" id="1439726"/>
    <lineage>
        <taxon>Bacteria</taxon>
        <taxon>Pseudomonadati</taxon>
        <taxon>Pseudomonadota</taxon>
        <taxon>Alphaproteobacteria</taxon>
        <taxon>Hyphomicrobiales</taxon>
        <taxon>Pleomorphomonadaceae</taxon>
        <taxon>Methylobrevis</taxon>
    </lineage>
</organism>
<protein>
    <recommendedName>
        <fullName evidence="1">Type ISP restriction-modification enzyme LLaBIII C-terminal specificity domain-containing protein</fullName>
    </recommendedName>
</protein>
<dbReference type="AlphaFoldDB" id="A0A1E3H0I5"/>
<name>A0A1E3H0I5_9HYPH</name>
<reference evidence="2 3" key="1">
    <citation type="submission" date="2016-07" db="EMBL/GenBank/DDBJ databases">
        <title>Draft Genome Sequence of Methylobrevis pamukkalensis PK2.</title>
        <authorList>
            <person name="Vasilenko O.V."/>
            <person name="Doronina N.V."/>
            <person name="Shmareva M.N."/>
            <person name="Tarlachkov S.V."/>
            <person name="Mustakhimov I."/>
            <person name="Trotsenko Y.A."/>
        </authorList>
    </citation>
    <scope>NUCLEOTIDE SEQUENCE [LARGE SCALE GENOMIC DNA]</scope>
    <source>
        <strain evidence="2 3">PK2</strain>
    </source>
</reference>
<dbReference type="Pfam" id="PF18135">
    <property type="entry name" value="Type_ISP_C"/>
    <property type="match status" value="1"/>
</dbReference>
<accession>A0A1E3H0I5</accession>
<dbReference type="EMBL" id="MCRJ01000072">
    <property type="protein sequence ID" value="ODN69810.1"/>
    <property type="molecule type" value="Genomic_DNA"/>
</dbReference>
<dbReference type="Proteomes" id="UP000094622">
    <property type="component" value="Unassembled WGS sequence"/>
</dbReference>
<proteinExistence type="predicted"/>